<dbReference type="AlphaFoldDB" id="A0A9W9VNB7"/>
<evidence type="ECO:0000313" key="2">
    <source>
        <dbReference type="Proteomes" id="UP001147747"/>
    </source>
</evidence>
<dbReference type="EMBL" id="JAPZBU010000009">
    <property type="protein sequence ID" value="KAJ5386323.1"/>
    <property type="molecule type" value="Genomic_DNA"/>
</dbReference>
<keyword evidence="2" id="KW-1185">Reference proteome</keyword>
<dbReference type="Proteomes" id="UP001147747">
    <property type="component" value="Unassembled WGS sequence"/>
</dbReference>
<organism evidence="1 2">
    <name type="scientific">Penicillium cosmopolitanum</name>
    <dbReference type="NCBI Taxonomy" id="1131564"/>
    <lineage>
        <taxon>Eukaryota</taxon>
        <taxon>Fungi</taxon>
        <taxon>Dikarya</taxon>
        <taxon>Ascomycota</taxon>
        <taxon>Pezizomycotina</taxon>
        <taxon>Eurotiomycetes</taxon>
        <taxon>Eurotiomycetidae</taxon>
        <taxon>Eurotiales</taxon>
        <taxon>Aspergillaceae</taxon>
        <taxon>Penicillium</taxon>
    </lineage>
</organism>
<protein>
    <submittedName>
        <fullName evidence="1">Uncharacterized protein</fullName>
    </submittedName>
</protein>
<reference evidence="1" key="2">
    <citation type="journal article" date="2023" name="IMA Fungus">
        <title>Comparative genomic study of the Penicillium genus elucidates a diverse pangenome and 15 lateral gene transfer events.</title>
        <authorList>
            <person name="Petersen C."/>
            <person name="Sorensen T."/>
            <person name="Nielsen M.R."/>
            <person name="Sondergaard T.E."/>
            <person name="Sorensen J.L."/>
            <person name="Fitzpatrick D.A."/>
            <person name="Frisvad J.C."/>
            <person name="Nielsen K.L."/>
        </authorList>
    </citation>
    <scope>NUCLEOTIDE SEQUENCE</scope>
    <source>
        <strain evidence="1">IBT 29677</strain>
    </source>
</reference>
<proteinExistence type="predicted"/>
<comment type="caution">
    <text evidence="1">The sequence shown here is derived from an EMBL/GenBank/DDBJ whole genome shotgun (WGS) entry which is preliminary data.</text>
</comment>
<sequence>MPDSLKTLDARIYAIQWRGSISLLELRATHLRDHPTWHRTVTNEIRKLVNEVADIKFSALTEAMSIGAPHEELICIADHCTLFILIVRAQLRTLSQNTEKAEWVALVLIEYINSLDLNSGDSIPCWSDSEDFIYSE</sequence>
<dbReference type="GeneID" id="81372481"/>
<accession>A0A9W9VNB7</accession>
<reference evidence="1" key="1">
    <citation type="submission" date="2022-12" db="EMBL/GenBank/DDBJ databases">
        <authorList>
            <person name="Petersen C."/>
        </authorList>
    </citation>
    <scope>NUCLEOTIDE SEQUENCE</scope>
    <source>
        <strain evidence="1">IBT 29677</strain>
    </source>
</reference>
<name>A0A9W9VNB7_9EURO</name>
<evidence type="ECO:0000313" key="1">
    <source>
        <dbReference type="EMBL" id="KAJ5386323.1"/>
    </source>
</evidence>
<dbReference type="OrthoDB" id="4285660at2759"/>
<dbReference type="RefSeq" id="XP_056484121.1">
    <property type="nucleotide sequence ID" value="XM_056633501.1"/>
</dbReference>
<gene>
    <name evidence="1" type="ORF">N7509_008864</name>
</gene>